<dbReference type="EMBL" id="AAOE01000041">
    <property type="protein sequence ID" value="EAR07495.1"/>
    <property type="molecule type" value="Genomic_DNA"/>
</dbReference>
<dbReference type="RefSeq" id="WP_008046250.1">
    <property type="nucleotide sequence ID" value="NZ_CH724152.1"/>
</dbReference>
<dbReference type="InterPro" id="IPR023393">
    <property type="entry name" value="START-like_dom_sf"/>
</dbReference>
<protein>
    <submittedName>
        <fullName evidence="4">Streptomyces cyclase/dehydrase</fullName>
    </submittedName>
</protein>
<gene>
    <name evidence="4" type="ORF">MED297_09651</name>
</gene>
<evidence type="ECO:0000313" key="5">
    <source>
        <dbReference type="Proteomes" id="UP000005953"/>
    </source>
</evidence>
<feature type="domain" description="Coenzyme Q-binding protein COQ10 START" evidence="3">
    <location>
        <begin position="12"/>
        <end position="134"/>
    </location>
</feature>
<dbReference type="PANTHER" id="PTHR12901:SF10">
    <property type="entry name" value="COENZYME Q-BINDING PROTEIN COQ10, MITOCHONDRIAL"/>
    <property type="match status" value="1"/>
</dbReference>
<dbReference type="OrthoDB" id="9804759at2"/>
<accession>A4BK66</accession>
<evidence type="ECO:0000256" key="1">
    <source>
        <dbReference type="ARBA" id="ARBA00008918"/>
    </source>
</evidence>
<dbReference type="GO" id="GO:0048039">
    <property type="term" value="F:ubiquinone binding"/>
    <property type="evidence" value="ECO:0007669"/>
    <property type="project" value="InterPro"/>
</dbReference>
<dbReference type="AlphaFoldDB" id="A4BK66"/>
<dbReference type="Gene3D" id="3.30.530.20">
    <property type="match status" value="1"/>
</dbReference>
<sequence>MIEIHRSALVLVPSHELYNLINDIEAYPQFLDGVAESRVLSASPTEMVGELLIRKAGIERRLVTRNRLTAPERIEMTLEDGPLDSLEGVWSIQSLNEQGCKVSLDLSFSAGRGLKSFTFNRVFKQVADSMVNAFVERAHALSR</sequence>
<dbReference type="CDD" id="cd07813">
    <property type="entry name" value="COQ10p_like"/>
    <property type="match status" value="1"/>
</dbReference>
<reference evidence="4 5" key="1">
    <citation type="submission" date="2006-02" db="EMBL/GenBank/DDBJ databases">
        <authorList>
            <person name="Pinhassi J."/>
            <person name="Pedros-Alio C."/>
            <person name="Ferriera S."/>
            <person name="Johnson J."/>
            <person name="Kravitz S."/>
            <person name="Halpern A."/>
            <person name="Remington K."/>
            <person name="Beeson K."/>
            <person name="Tran B."/>
            <person name="Rogers Y.-H."/>
            <person name="Friedman R."/>
            <person name="Venter J.C."/>
        </authorList>
    </citation>
    <scope>NUCLEOTIDE SEQUENCE [LARGE SCALE GENOMIC DNA]</scope>
    <source>
        <strain evidence="4 5">MED297</strain>
    </source>
</reference>
<evidence type="ECO:0000259" key="3">
    <source>
        <dbReference type="Pfam" id="PF03364"/>
    </source>
</evidence>
<dbReference type="InterPro" id="IPR044996">
    <property type="entry name" value="COQ10-like"/>
</dbReference>
<evidence type="ECO:0000313" key="4">
    <source>
        <dbReference type="EMBL" id="EAR07495.1"/>
    </source>
</evidence>
<dbReference type="InterPro" id="IPR005031">
    <property type="entry name" value="COQ10_START"/>
</dbReference>
<dbReference type="Proteomes" id="UP000005953">
    <property type="component" value="Unassembled WGS sequence"/>
</dbReference>
<comment type="caution">
    <text evidence="4">The sequence shown here is derived from an EMBL/GenBank/DDBJ whole genome shotgun (WGS) entry which is preliminary data.</text>
</comment>
<name>A4BK66_9GAMM</name>
<dbReference type="Pfam" id="PF03364">
    <property type="entry name" value="Polyketide_cyc"/>
    <property type="match status" value="1"/>
</dbReference>
<organism evidence="4 5">
    <name type="scientific">Reinekea blandensis MED297</name>
    <dbReference type="NCBI Taxonomy" id="314283"/>
    <lineage>
        <taxon>Bacteria</taxon>
        <taxon>Pseudomonadati</taxon>
        <taxon>Pseudomonadota</taxon>
        <taxon>Gammaproteobacteria</taxon>
        <taxon>Oceanospirillales</taxon>
        <taxon>Saccharospirillaceae</taxon>
        <taxon>Reinekea</taxon>
    </lineage>
</organism>
<dbReference type="STRING" id="314283.MED297_09651"/>
<proteinExistence type="inferred from homology"/>
<dbReference type="SUPFAM" id="SSF55961">
    <property type="entry name" value="Bet v1-like"/>
    <property type="match status" value="1"/>
</dbReference>
<comment type="similarity">
    <text evidence="1">Belongs to the ribosome association toxin RatA family.</text>
</comment>
<keyword evidence="2" id="KW-1277">Toxin-antitoxin system</keyword>
<dbReference type="PANTHER" id="PTHR12901">
    <property type="entry name" value="SPERM PROTEIN HOMOLOG"/>
    <property type="match status" value="1"/>
</dbReference>
<dbReference type="HOGENOM" id="CLU_079653_3_1_6"/>
<keyword evidence="5" id="KW-1185">Reference proteome</keyword>
<dbReference type="GO" id="GO:0045333">
    <property type="term" value="P:cellular respiration"/>
    <property type="evidence" value="ECO:0007669"/>
    <property type="project" value="InterPro"/>
</dbReference>
<evidence type="ECO:0000256" key="2">
    <source>
        <dbReference type="ARBA" id="ARBA00022649"/>
    </source>
</evidence>